<reference evidence="3" key="1">
    <citation type="journal article" date="2018" name="Nat. Microbiol.">
        <title>Leveraging single-cell genomics to expand the fungal tree of life.</title>
        <authorList>
            <person name="Ahrendt S.R."/>
            <person name="Quandt C.A."/>
            <person name="Ciobanu D."/>
            <person name="Clum A."/>
            <person name="Salamov A."/>
            <person name="Andreopoulos B."/>
            <person name="Cheng J.F."/>
            <person name="Woyke T."/>
            <person name="Pelin A."/>
            <person name="Henrissat B."/>
            <person name="Reynolds N.K."/>
            <person name="Benny G.L."/>
            <person name="Smith M.E."/>
            <person name="James T.Y."/>
            <person name="Grigoriev I.V."/>
        </authorList>
    </citation>
    <scope>NUCLEOTIDE SEQUENCE [LARGE SCALE GENOMIC DNA]</scope>
    <source>
        <strain evidence="3">RSA 468</strain>
    </source>
</reference>
<dbReference type="SUPFAM" id="SSF53474">
    <property type="entry name" value="alpha/beta-Hydrolases"/>
    <property type="match status" value="1"/>
</dbReference>
<keyword evidence="3" id="KW-1185">Reference proteome</keyword>
<name>A0A4P9ZYZ6_9FUNG</name>
<feature type="non-terminal residue" evidence="2">
    <location>
        <position position="188"/>
    </location>
</feature>
<organism evidence="2 3">
    <name type="scientific">Dimargaris cristalligena</name>
    <dbReference type="NCBI Taxonomy" id="215637"/>
    <lineage>
        <taxon>Eukaryota</taxon>
        <taxon>Fungi</taxon>
        <taxon>Fungi incertae sedis</taxon>
        <taxon>Zoopagomycota</taxon>
        <taxon>Kickxellomycotina</taxon>
        <taxon>Dimargaritomycetes</taxon>
        <taxon>Dimargaritales</taxon>
        <taxon>Dimargaritaceae</taxon>
        <taxon>Dimargaris</taxon>
    </lineage>
</organism>
<evidence type="ECO:0000313" key="3">
    <source>
        <dbReference type="Proteomes" id="UP000268162"/>
    </source>
</evidence>
<protein>
    <submittedName>
        <fullName evidence="2">Alpha/Beta hydrolase protein</fullName>
    </submittedName>
</protein>
<proteinExistence type="predicted"/>
<dbReference type="Gene3D" id="3.40.50.1820">
    <property type="entry name" value="alpha/beta hydrolase"/>
    <property type="match status" value="1"/>
</dbReference>
<dbReference type="InterPro" id="IPR002921">
    <property type="entry name" value="Fungal_lipase-type"/>
</dbReference>
<dbReference type="Proteomes" id="UP000268162">
    <property type="component" value="Unassembled WGS sequence"/>
</dbReference>
<dbReference type="EMBL" id="ML002348">
    <property type="protein sequence ID" value="RKP38608.1"/>
    <property type="molecule type" value="Genomic_DNA"/>
</dbReference>
<dbReference type="CDD" id="cd00519">
    <property type="entry name" value="Lipase_3"/>
    <property type="match status" value="1"/>
</dbReference>
<accession>A0A4P9ZYZ6</accession>
<gene>
    <name evidence="2" type="ORF">BJ085DRAFT_7838</name>
</gene>
<keyword evidence="2" id="KW-0378">Hydrolase</keyword>
<dbReference type="InterPro" id="IPR029058">
    <property type="entry name" value="AB_hydrolase_fold"/>
</dbReference>
<dbReference type="PANTHER" id="PTHR45908">
    <property type="entry name" value="PROTEIN CBG11750-RELATED"/>
    <property type="match status" value="1"/>
</dbReference>
<dbReference type="GO" id="GO:0016787">
    <property type="term" value="F:hydrolase activity"/>
    <property type="evidence" value="ECO:0007669"/>
    <property type="project" value="UniProtKB-KW"/>
</dbReference>
<dbReference type="AlphaFoldDB" id="A0A4P9ZYZ6"/>
<sequence length="188" mass="21034">WDCKDCAEVANSTLVESFQSKKKRAVGYVAINNDIKSVSMVFRGTDNINQYLTDLQIKKKDWPDWAKGSAVHTGFLEAYEAVSDSLYKQVTNQLAKHPSHNLTISGHSLGAALASLAAVDFVHRNKTLASIMRVVTFGKPRVGNQDYVDHYNSLDLDSIFVVNKDDIVPHLPPKILGYRQENGENWIK</sequence>
<evidence type="ECO:0000259" key="1">
    <source>
        <dbReference type="Pfam" id="PF01764"/>
    </source>
</evidence>
<dbReference type="GO" id="GO:0006629">
    <property type="term" value="P:lipid metabolic process"/>
    <property type="evidence" value="ECO:0007669"/>
    <property type="project" value="InterPro"/>
</dbReference>
<feature type="domain" description="Fungal lipase-type" evidence="1">
    <location>
        <begin position="40"/>
        <end position="174"/>
    </location>
</feature>
<dbReference type="Pfam" id="PF01764">
    <property type="entry name" value="Lipase_3"/>
    <property type="match status" value="1"/>
</dbReference>
<feature type="non-terminal residue" evidence="2">
    <location>
        <position position="1"/>
    </location>
</feature>
<evidence type="ECO:0000313" key="2">
    <source>
        <dbReference type="EMBL" id="RKP38608.1"/>
    </source>
</evidence>